<proteinExistence type="predicted"/>
<evidence type="ECO:0000313" key="2">
    <source>
        <dbReference type="EMBL" id="GMA88862.1"/>
    </source>
</evidence>
<evidence type="ECO:0000256" key="1">
    <source>
        <dbReference type="SAM" id="MobiDB-lite"/>
    </source>
</evidence>
<dbReference type="EMBL" id="BSUZ01000001">
    <property type="protein sequence ID" value="GMA88862.1"/>
    <property type="molecule type" value="Genomic_DNA"/>
</dbReference>
<reference evidence="3" key="1">
    <citation type="journal article" date="2019" name="Int. J. Syst. Evol. Microbiol.">
        <title>The Global Catalogue of Microorganisms (GCM) 10K type strain sequencing project: providing services to taxonomists for standard genome sequencing and annotation.</title>
        <authorList>
            <consortium name="The Broad Institute Genomics Platform"/>
            <consortium name="The Broad Institute Genome Sequencing Center for Infectious Disease"/>
            <person name="Wu L."/>
            <person name="Ma J."/>
        </authorList>
    </citation>
    <scope>NUCLEOTIDE SEQUENCE [LARGE SCALE GENOMIC DNA]</scope>
    <source>
        <strain evidence="3">NBRC 108730</strain>
    </source>
</reference>
<dbReference type="Gene3D" id="3.30.70.270">
    <property type="match status" value="1"/>
</dbReference>
<comment type="caution">
    <text evidence="2">The sequence shown here is derived from an EMBL/GenBank/DDBJ whole genome shotgun (WGS) entry which is preliminary data.</text>
</comment>
<gene>
    <name evidence="2" type="ORF">GCM10025868_41120</name>
</gene>
<feature type="region of interest" description="Disordered" evidence="1">
    <location>
        <begin position="49"/>
        <end position="94"/>
    </location>
</feature>
<evidence type="ECO:0000313" key="3">
    <source>
        <dbReference type="Proteomes" id="UP001157017"/>
    </source>
</evidence>
<keyword evidence="3" id="KW-1185">Reference proteome</keyword>
<organism evidence="2 3">
    <name type="scientific">Angustibacter aerolatus</name>
    <dbReference type="NCBI Taxonomy" id="1162965"/>
    <lineage>
        <taxon>Bacteria</taxon>
        <taxon>Bacillati</taxon>
        <taxon>Actinomycetota</taxon>
        <taxon>Actinomycetes</taxon>
        <taxon>Kineosporiales</taxon>
        <taxon>Kineosporiaceae</taxon>
    </lineage>
</organism>
<dbReference type="Proteomes" id="UP001157017">
    <property type="component" value="Unassembled WGS sequence"/>
</dbReference>
<dbReference type="InterPro" id="IPR043128">
    <property type="entry name" value="Rev_trsase/Diguanyl_cyclase"/>
</dbReference>
<protein>
    <submittedName>
        <fullName evidence="2">Uncharacterized protein</fullName>
    </submittedName>
</protein>
<feature type="compositionally biased region" description="Low complexity" evidence="1">
    <location>
        <begin position="49"/>
        <end position="65"/>
    </location>
</feature>
<sequence length="94" mass="9389">MLLTDLPAQASQVAERVASGIVDALREPFVLDAVTLQVGASVGVSVVGPGDHGAAAEPAAAAGRPGDVRRQAGRPRQAADAARRLVSGRPGARG</sequence>
<name>A0ABQ6JPU3_9ACTN</name>
<accession>A0ABQ6JPU3</accession>